<organism evidence="3 4">
    <name type="scientific">Setomelanomma holmii</name>
    <dbReference type="NCBI Taxonomy" id="210430"/>
    <lineage>
        <taxon>Eukaryota</taxon>
        <taxon>Fungi</taxon>
        <taxon>Dikarya</taxon>
        <taxon>Ascomycota</taxon>
        <taxon>Pezizomycotina</taxon>
        <taxon>Dothideomycetes</taxon>
        <taxon>Pleosporomycetidae</taxon>
        <taxon>Pleosporales</taxon>
        <taxon>Pleosporineae</taxon>
        <taxon>Phaeosphaeriaceae</taxon>
        <taxon>Setomelanomma</taxon>
    </lineage>
</organism>
<evidence type="ECO:0000313" key="4">
    <source>
        <dbReference type="Proteomes" id="UP000799777"/>
    </source>
</evidence>
<keyword evidence="4" id="KW-1185">Reference proteome</keyword>
<dbReference type="OrthoDB" id="2342176at2759"/>
<dbReference type="AlphaFoldDB" id="A0A9P4H0R7"/>
<accession>A0A9P4H0R7</accession>
<dbReference type="Proteomes" id="UP000799777">
    <property type="component" value="Unassembled WGS sequence"/>
</dbReference>
<gene>
    <name evidence="3" type="ORF">EK21DRAFT_116731</name>
</gene>
<feature type="compositionally biased region" description="Polar residues" evidence="1">
    <location>
        <begin position="329"/>
        <end position="340"/>
    </location>
</feature>
<dbReference type="PANTHER" id="PTHR36182">
    <property type="entry name" value="PROTEIN, PUTATIVE (AFU_ORTHOLOGUE AFUA_6G10930)-RELATED"/>
    <property type="match status" value="1"/>
</dbReference>
<feature type="region of interest" description="Disordered" evidence="1">
    <location>
        <begin position="236"/>
        <end position="340"/>
    </location>
</feature>
<feature type="signal peptide" evidence="2">
    <location>
        <begin position="1"/>
        <end position="17"/>
    </location>
</feature>
<dbReference type="Gene3D" id="2.70.50.70">
    <property type="match status" value="1"/>
</dbReference>
<name>A0A9P4H0R7_9PLEO</name>
<dbReference type="PANTHER" id="PTHR36182:SF2">
    <property type="entry name" value="LYTIC POLYSACCHARIDE MONOOXYGENASE"/>
    <property type="match status" value="1"/>
</dbReference>
<sequence>MFSQATLLLALAASASAHMRMKYPVPYGFDTLNSSPLAPSDFPCKQRTGVYDVTEMNSWNAGETKTISFLGSATHGGGSCQFSITTDSKPTLQSQWKVIESVVGGCPSNATGNLAENPDGTQAATFPVTMPSGIPDGQYTFAWTWLNKIGNREFYMNCAPIQVGSGTSAASASSASAALSSLPDMFVANLPATECSTTEGQDFNYPSPGKSIIEGNGAALGDTLTGSGCTKQNAMGAGAGSIGSPSSGTPATPSSGTPVQSSAASQPQASQKPAASSAAAPASSKVPSNPGGVFAPGASSAPASGPTAVPSVPAAQPTTPTVAKPAPSTPASDNGTTPSNGECTPCTNDGAVVCIGTKQFGLCNRGCAVAQDLAAGMACTNGAVVAATKRHVFPRAHLHRRLSAARFL</sequence>
<evidence type="ECO:0000256" key="2">
    <source>
        <dbReference type="SAM" id="SignalP"/>
    </source>
</evidence>
<evidence type="ECO:0000256" key="1">
    <source>
        <dbReference type="SAM" id="MobiDB-lite"/>
    </source>
</evidence>
<protein>
    <recommendedName>
        <fullName evidence="5">Lytic polysaccharide monooxygenase</fullName>
    </recommendedName>
</protein>
<feature type="compositionally biased region" description="Low complexity" evidence="1">
    <location>
        <begin position="242"/>
        <end position="315"/>
    </location>
</feature>
<dbReference type="EMBL" id="ML978264">
    <property type="protein sequence ID" value="KAF2025482.1"/>
    <property type="molecule type" value="Genomic_DNA"/>
</dbReference>
<keyword evidence="2" id="KW-0732">Signal</keyword>
<reference evidence="3" key="1">
    <citation type="journal article" date="2020" name="Stud. Mycol.">
        <title>101 Dothideomycetes genomes: a test case for predicting lifestyles and emergence of pathogens.</title>
        <authorList>
            <person name="Haridas S."/>
            <person name="Albert R."/>
            <person name="Binder M."/>
            <person name="Bloem J."/>
            <person name="Labutti K."/>
            <person name="Salamov A."/>
            <person name="Andreopoulos B."/>
            <person name="Baker S."/>
            <person name="Barry K."/>
            <person name="Bills G."/>
            <person name="Bluhm B."/>
            <person name="Cannon C."/>
            <person name="Castanera R."/>
            <person name="Culley D."/>
            <person name="Daum C."/>
            <person name="Ezra D."/>
            <person name="Gonzalez J."/>
            <person name="Henrissat B."/>
            <person name="Kuo A."/>
            <person name="Liang C."/>
            <person name="Lipzen A."/>
            <person name="Lutzoni F."/>
            <person name="Magnuson J."/>
            <person name="Mondo S."/>
            <person name="Nolan M."/>
            <person name="Ohm R."/>
            <person name="Pangilinan J."/>
            <person name="Park H.-J."/>
            <person name="Ramirez L."/>
            <person name="Alfaro M."/>
            <person name="Sun H."/>
            <person name="Tritt A."/>
            <person name="Yoshinaga Y."/>
            <person name="Zwiers L.-H."/>
            <person name="Turgeon B."/>
            <person name="Goodwin S."/>
            <person name="Spatafora J."/>
            <person name="Crous P."/>
            <person name="Grigoriev I."/>
        </authorList>
    </citation>
    <scope>NUCLEOTIDE SEQUENCE</scope>
    <source>
        <strain evidence="3">CBS 110217</strain>
    </source>
</reference>
<comment type="caution">
    <text evidence="3">The sequence shown here is derived from an EMBL/GenBank/DDBJ whole genome shotgun (WGS) entry which is preliminary data.</text>
</comment>
<feature type="chain" id="PRO_5040456650" description="Lytic polysaccharide monooxygenase" evidence="2">
    <location>
        <begin position="18"/>
        <end position="408"/>
    </location>
</feature>
<proteinExistence type="predicted"/>
<evidence type="ECO:0008006" key="5">
    <source>
        <dbReference type="Google" id="ProtNLM"/>
    </source>
</evidence>
<evidence type="ECO:0000313" key="3">
    <source>
        <dbReference type="EMBL" id="KAF2025482.1"/>
    </source>
</evidence>